<comment type="caution">
    <text evidence="7">The sequence shown here is derived from an EMBL/GenBank/DDBJ whole genome shotgun (WGS) entry which is preliminary data.</text>
</comment>
<dbReference type="NCBIfam" id="TIGR00815">
    <property type="entry name" value="sulP"/>
    <property type="match status" value="1"/>
</dbReference>
<feature type="transmembrane region" description="Helical" evidence="5">
    <location>
        <begin position="255"/>
        <end position="275"/>
    </location>
</feature>
<dbReference type="AlphaFoldDB" id="A0AB72Z9T3"/>
<sequence>MSLREELMFKHILLSLNGYKASYLRNDVISGVGVAALTIPVAMGYAQVAGLPPIYGLYASFLPVIAYVIFASSPQLIFGIDATASAITGSIILGTAGLAAGSKEAIALAPILAFFCAVFLVLFSVLKLGRFAKYISAPVLSGFISGLSVSIIMGQIPKIMGLKESGDSFFSSLGIIFGQFFQSNWISFAMGIVTIIIVITCKKVIPKIPMSLVVLVLGTMAAYFFKLDQYNVDIVGKIPVGFPSLALPDFGASSWALAIGGGLVCAIATFAGSLLPSESFAMRNKYTIDDNRELFAYGISNFVAAFSGCSPASASVSRTAANEQFRGKTQMVSIVAATIIALIVAFLSGLLYYMPQPVLSGIVFAALVGIIDVDVLKGLFRVSRREATVWIVAALGTLLVGVIFGVLLGIFLSFINVVSRSMKSPIAILGVIDGRHGYFDLKRKPEAKPIPNVVIYRYSASLFFGNFNKFADGLKEAVQDDTKLVIFEASAIINIDTTATESMKDLLKWLDDKGIEYYFADLIDHLKTSFRKHDLGYIIDNGYTKKTVEDALDAYYAEHK</sequence>
<dbReference type="PROSITE" id="PS50801">
    <property type="entry name" value="STAS"/>
    <property type="match status" value="1"/>
</dbReference>
<gene>
    <name evidence="7" type="ORF">HMPREF0557_01200</name>
</gene>
<evidence type="ECO:0000256" key="5">
    <source>
        <dbReference type="SAM" id="Phobius"/>
    </source>
</evidence>
<name>A0AB72Z9T3_LISIO</name>
<evidence type="ECO:0000259" key="6">
    <source>
        <dbReference type="PROSITE" id="PS50801"/>
    </source>
</evidence>
<dbReference type="CDD" id="cd07042">
    <property type="entry name" value="STAS_SulP_like_sulfate_transporter"/>
    <property type="match status" value="1"/>
</dbReference>
<reference evidence="7 8" key="1">
    <citation type="submission" date="2011-08" db="EMBL/GenBank/DDBJ databases">
        <authorList>
            <person name="Weinstock G."/>
            <person name="Sodergren E."/>
            <person name="Clifton S."/>
            <person name="Fulton L."/>
            <person name="Fulton B."/>
            <person name="Courtney L."/>
            <person name="Fronick C."/>
            <person name="Harrison M."/>
            <person name="Strong C."/>
            <person name="Farmer C."/>
            <person name="Delahaunty K."/>
            <person name="Markovic C."/>
            <person name="Hall O."/>
            <person name="Minx P."/>
            <person name="Tomlinson C."/>
            <person name="Mitreva M."/>
            <person name="Hou S."/>
            <person name="Chen J."/>
            <person name="Wollam A."/>
            <person name="Pepin K.H."/>
            <person name="Johnson M."/>
            <person name="Bhonagiri V."/>
            <person name="Zhang X."/>
            <person name="Suruliraj S."/>
            <person name="Warren W."/>
            <person name="Chinwalla A."/>
            <person name="Mardis E.R."/>
            <person name="Wilson R.K."/>
        </authorList>
    </citation>
    <scope>NUCLEOTIDE SEQUENCE [LARGE SCALE GENOMIC DNA]</scope>
    <source>
        <strain evidence="7 8">ATCC 33091</strain>
    </source>
</reference>
<keyword evidence="4 5" id="KW-0472">Membrane</keyword>
<dbReference type="InterPro" id="IPR036513">
    <property type="entry name" value="STAS_dom_sf"/>
</dbReference>
<organism evidence="7 8">
    <name type="scientific">Listeria innocua ATCC 33091</name>
    <dbReference type="NCBI Taxonomy" id="1002366"/>
    <lineage>
        <taxon>Bacteria</taxon>
        <taxon>Bacillati</taxon>
        <taxon>Bacillota</taxon>
        <taxon>Bacilli</taxon>
        <taxon>Bacillales</taxon>
        <taxon>Listeriaceae</taxon>
        <taxon>Listeria</taxon>
    </lineage>
</organism>
<dbReference type="Gene3D" id="3.30.750.24">
    <property type="entry name" value="STAS domain"/>
    <property type="match status" value="1"/>
</dbReference>
<keyword evidence="3 5" id="KW-1133">Transmembrane helix</keyword>
<feature type="transmembrane region" description="Helical" evidence="5">
    <location>
        <begin position="331"/>
        <end position="352"/>
    </location>
</feature>
<evidence type="ECO:0000256" key="1">
    <source>
        <dbReference type="ARBA" id="ARBA00004141"/>
    </source>
</evidence>
<evidence type="ECO:0000256" key="2">
    <source>
        <dbReference type="ARBA" id="ARBA00022692"/>
    </source>
</evidence>
<dbReference type="PANTHER" id="PTHR11814">
    <property type="entry name" value="SULFATE TRANSPORTER"/>
    <property type="match status" value="1"/>
</dbReference>
<dbReference type="Pfam" id="PF00916">
    <property type="entry name" value="Sulfate_transp"/>
    <property type="match status" value="1"/>
</dbReference>
<dbReference type="InterPro" id="IPR002645">
    <property type="entry name" value="STAS_dom"/>
</dbReference>
<accession>A0AB72Z9T3</accession>
<proteinExistence type="predicted"/>
<keyword evidence="8" id="KW-1185">Reference proteome</keyword>
<protein>
    <submittedName>
        <fullName evidence="7">Sulfate permease</fullName>
    </submittedName>
</protein>
<dbReference type="Proteomes" id="UP000003597">
    <property type="component" value="Unassembled WGS sequence"/>
</dbReference>
<dbReference type="Pfam" id="PF01740">
    <property type="entry name" value="STAS"/>
    <property type="match status" value="1"/>
</dbReference>
<evidence type="ECO:0000313" key="7">
    <source>
        <dbReference type="EMBL" id="EHN61684.1"/>
    </source>
</evidence>
<feature type="transmembrane region" description="Helical" evidence="5">
    <location>
        <begin position="208"/>
        <end position="225"/>
    </location>
</feature>
<dbReference type="InterPro" id="IPR001902">
    <property type="entry name" value="SLC26A/SulP_fam"/>
</dbReference>
<comment type="subcellular location">
    <subcellularLocation>
        <location evidence="1">Membrane</location>
        <topology evidence="1">Multi-pass membrane protein</topology>
    </subcellularLocation>
</comment>
<feature type="transmembrane region" description="Helical" evidence="5">
    <location>
        <begin position="105"/>
        <end position="126"/>
    </location>
</feature>
<feature type="transmembrane region" description="Helical" evidence="5">
    <location>
        <begin position="388"/>
        <end position="415"/>
    </location>
</feature>
<feature type="transmembrane region" description="Helical" evidence="5">
    <location>
        <begin position="28"/>
        <end position="48"/>
    </location>
</feature>
<dbReference type="GO" id="GO:0055085">
    <property type="term" value="P:transmembrane transport"/>
    <property type="evidence" value="ECO:0007669"/>
    <property type="project" value="InterPro"/>
</dbReference>
<feature type="transmembrane region" description="Helical" evidence="5">
    <location>
        <begin position="54"/>
        <end position="71"/>
    </location>
</feature>
<feature type="transmembrane region" description="Helical" evidence="5">
    <location>
        <begin position="78"/>
        <end position="99"/>
    </location>
</feature>
<evidence type="ECO:0000256" key="3">
    <source>
        <dbReference type="ARBA" id="ARBA00022989"/>
    </source>
</evidence>
<dbReference type="SUPFAM" id="SSF52091">
    <property type="entry name" value="SpoIIaa-like"/>
    <property type="match status" value="1"/>
</dbReference>
<feature type="domain" description="STAS" evidence="6">
    <location>
        <begin position="443"/>
        <end position="555"/>
    </location>
</feature>
<dbReference type="GO" id="GO:0016020">
    <property type="term" value="C:membrane"/>
    <property type="evidence" value="ECO:0007669"/>
    <property type="project" value="UniProtKB-SubCell"/>
</dbReference>
<feature type="transmembrane region" description="Helical" evidence="5">
    <location>
        <begin position="358"/>
        <end position="376"/>
    </location>
</feature>
<dbReference type="InterPro" id="IPR011547">
    <property type="entry name" value="SLC26A/SulP_dom"/>
</dbReference>
<feature type="transmembrane region" description="Helical" evidence="5">
    <location>
        <begin position="138"/>
        <end position="156"/>
    </location>
</feature>
<feature type="transmembrane region" description="Helical" evidence="5">
    <location>
        <begin position="176"/>
        <end position="201"/>
    </location>
</feature>
<keyword evidence="2 5" id="KW-0812">Transmembrane</keyword>
<dbReference type="EMBL" id="AGCN01000029">
    <property type="protein sequence ID" value="EHN61684.1"/>
    <property type="molecule type" value="Genomic_DNA"/>
</dbReference>
<evidence type="ECO:0000313" key="8">
    <source>
        <dbReference type="Proteomes" id="UP000003597"/>
    </source>
</evidence>
<evidence type="ECO:0000256" key="4">
    <source>
        <dbReference type="ARBA" id="ARBA00023136"/>
    </source>
</evidence>